<dbReference type="Proteomes" id="UP001240447">
    <property type="component" value="Unassembled WGS sequence"/>
</dbReference>
<dbReference type="Pfam" id="PF13810">
    <property type="entry name" value="DUF4185"/>
    <property type="match status" value="1"/>
</dbReference>
<comment type="caution">
    <text evidence="3">The sequence shown here is derived from an EMBL/GenBank/DDBJ whole genome shotgun (WGS) entry which is preliminary data.</text>
</comment>
<dbReference type="EMBL" id="JAUSQM010000001">
    <property type="protein sequence ID" value="MDP9824034.1"/>
    <property type="molecule type" value="Genomic_DNA"/>
</dbReference>
<sequence length="738" mass="77264">MAARNPMSSRSLGWTGALLLIPLFVIAVVAHDASETAPRGVPLAIVAPPVVADTVAAEANELPNRPFAALPVATEEEATRALLNADVRGVVVVDIAHTDDVLLIDGAADPTLNQAIAAQVRALASGRDRTVTERALRPDTDPDIATVRLVVLCCGWGGFALVVAISFWRGPFARTFRLGLARIAGVLAAAAAAGLAVALALRGDGGATDLAVVAVAAGAVLVTAALVTLALEALAGYAGLAVAAALFVGLSLPLTLRVDPLLLSRPWGDLVVHGPPGASLDAVAAAVLHGGNGLARPALVLTSWALVALAVLVLTRREAASGAPVPAFGTSPAPAPEQRLRRWRLHVLAAIAPGVLLLLVLQVALDRVGEDRLAAAVEPPSRATTTECVGTGEFRSVADLNRVTTQLRAGPEFQGADVGASVRLQDGRRLMMFGDTLRAARFDGQRFVRNSMLLVGDGCLQVVLPADGGALVPDRADPGSSAPVGYWPMSVAAESFPGYDLVAVMLQRVRTTGTTAFDFANLGPSVAVFVVAPGQTPQLLGVRDIGKDSPDAARPAWGAASAIDDGWLYLYGTAHEPAPLVFGFSLRVARVRPEEVLDTGAWRFWDGSTWVRRPGDAVELIGATGGTSQTLSVFERDGRWYALSKRDEFLGTDITVWSAPTPWGPYDAGQAVAPLPSDAATGQLRYMPLAHPDLLPEPGTVVVSYSRNREDVAEILEDPFRYRPRFLRVPLPAAPAPR</sequence>
<feature type="transmembrane region" description="Helical" evidence="1">
    <location>
        <begin position="294"/>
        <end position="314"/>
    </location>
</feature>
<keyword evidence="1" id="KW-0472">Membrane</keyword>
<dbReference type="InterPro" id="IPR025442">
    <property type="entry name" value="DUF4185"/>
</dbReference>
<dbReference type="RefSeq" id="WP_068119110.1">
    <property type="nucleotide sequence ID" value="NZ_CCXJ01000168.1"/>
</dbReference>
<evidence type="ECO:0000313" key="4">
    <source>
        <dbReference type="Proteomes" id="UP001240447"/>
    </source>
</evidence>
<organism evidence="3 4">
    <name type="scientific">Nocardioides massiliensis</name>
    <dbReference type="NCBI Taxonomy" id="1325935"/>
    <lineage>
        <taxon>Bacteria</taxon>
        <taxon>Bacillati</taxon>
        <taxon>Actinomycetota</taxon>
        <taxon>Actinomycetes</taxon>
        <taxon>Propionibacteriales</taxon>
        <taxon>Nocardioidaceae</taxon>
        <taxon>Nocardioides</taxon>
    </lineage>
</organism>
<name>A0ABT9NUD1_9ACTN</name>
<gene>
    <name evidence="3" type="ORF">J2S59_003843</name>
</gene>
<accession>A0ABT9NUD1</accession>
<proteinExistence type="predicted"/>
<keyword evidence="4" id="KW-1185">Reference proteome</keyword>
<feature type="transmembrane region" description="Helical" evidence="1">
    <location>
        <begin position="145"/>
        <end position="168"/>
    </location>
</feature>
<feature type="transmembrane region" description="Helical" evidence="1">
    <location>
        <begin position="345"/>
        <end position="365"/>
    </location>
</feature>
<protein>
    <recommendedName>
        <fullName evidence="2">DUF4185 domain-containing protein</fullName>
    </recommendedName>
</protein>
<evidence type="ECO:0000256" key="1">
    <source>
        <dbReference type="SAM" id="Phobius"/>
    </source>
</evidence>
<reference evidence="3 4" key="1">
    <citation type="submission" date="2023-07" db="EMBL/GenBank/DDBJ databases">
        <title>Sequencing the genomes of 1000 actinobacteria strains.</title>
        <authorList>
            <person name="Klenk H.-P."/>
        </authorList>
    </citation>
    <scope>NUCLEOTIDE SEQUENCE [LARGE SCALE GENOMIC DNA]</scope>
    <source>
        <strain evidence="3 4">GD13</strain>
    </source>
</reference>
<feature type="transmembrane region" description="Helical" evidence="1">
    <location>
        <begin position="12"/>
        <end position="30"/>
    </location>
</feature>
<evidence type="ECO:0000259" key="2">
    <source>
        <dbReference type="Pfam" id="PF13810"/>
    </source>
</evidence>
<keyword evidence="1" id="KW-1133">Transmembrane helix</keyword>
<feature type="transmembrane region" description="Helical" evidence="1">
    <location>
        <begin position="234"/>
        <end position="256"/>
    </location>
</feature>
<evidence type="ECO:0000313" key="3">
    <source>
        <dbReference type="EMBL" id="MDP9824034.1"/>
    </source>
</evidence>
<feature type="transmembrane region" description="Helical" evidence="1">
    <location>
        <begin position="207"/>
        <end position="227"/>
    </location>
</feature>
<feature type="domain" description="DUF4185" evidence="2">
    <location>
        <begin position="560"/>
        <end position="693"/>
    </location>
</feature>
<keyword evidence="1" id="KW-0812">Transmembrane</keyword>
<feature type="transmembrane region" description="Helical" evidence="1">
    <location>
        <begin position="180"/>
        <end position="201"/>
    </location>
</feature>